<accession>A0A834L1S8</accession>
<evidence type="ECO:0000256" key="11">
    <source>
        <dbReference type="ARBA" id="ARBA00022753"/>
    </source>
</evidence>
<evidence type="ECO:0000256" key="18">
    <source>
        <dbReference type="ARBA" id="ARBA00023203"/>
    </source>
</evidence>
<dbReference type="Gene3D" id="3.40.50.10140">
    <property type="entry name" value="Toll/interleukin-1 receptor homology (TIR) domain"/>
    <property type="match status" value="1"/>
</dbReference>
<evidence type="ECO:0000256" key="4">
    <source>
        <dbReference type="ARBA" id="ARBA00009634"/>
    </source>
</evidence>
<dbReference type="InterPro" id="IPR003591">
    <property type="entry name" value="Leu-rich_rpt_typical-subtyp"/>
</dbReference>
<dbReference type="CDD" id="cd22059">
    <property type="entry name" value="WH2_BetaT"/>
    <property type="match status" value="1"/>
</dbReference>
<organism evidence="25 26">
    <name type="scientific">Oryzias melastigma</name>
    <name type="common">Marine medaka</name>
    <dbReference type="NCBI Taxonomy" id="30732"/>
    <lineage>
        <taxon>Eukaryota</taxon>
        <taxon>Metazoa</taxon>
        <taxon>Chordata</taxon>
        <taxon>Craniata</taxon>
        <taxon>Vertebrata</taxon>
        <taxon>Euteleostomi</taxon>
        <taxon>Actinopterygii</taxon>
        <taxon>Neopterygii</taxon>
        <taxon>Teleostei</taxon>
        <taxon>Neoteleostei</taxon>
        <taxon>Acanthomorphata</taxon>
        <taxon>Ovalentaria</taxon>
        <taxon>Atherinomorphae</taxon>
        <taxon>Beloniformes</taxon>
        <taxon>Adrianichthyidae</taxon>
        <taxon>Oryziinae</taxon>
        <taxon>Oryzias</taxon>
    </lineage>
</organism>
<comment type="similarity">
    <text evidence="3">Belongs to the thymosin beta family.</text>
</comment>
<dbReference type="GO" id="GO:0045087">
    <property type="term" value="P:innate immune response"/>
    <property type="evidence" value="ECO:0007669"/>
    <property type="project" value="UniProtKB-KW"/>
</dbReference>
<dbReference type="GO" id="GO:0005768">
    <property type="term" value="C:endosome"/>
    <property type="evidence" value="ECO:0007669"/>
    <property type="project" value="UniProtKB-SubCell"/>
</dbReference>
<evidence type="ECO:0000256" key="17">
    <source>
        <dbReference type="ARBA" id="ARBA00023198"/>
    </source>
</evidence>
<dbReference type="Pfam" id="PF00560">
    <property type="entry name" value="LRR_1"/>
    <property type="match status" value="1"/>
</dbReference>
<dbReference type="GO" id="GO:0032755">
    <property type="term" value="P:positive regulation of interleukin-6 production"/>
    <property type="evidence" value="ECO:0007669"/>
    <property type="project" value="TreeGrafter"/>
</dbReference>
<dbReference type="SMART" id="SM00365">
    <property type="entry name" value="LRR_SD22"/>
    <property type="match status" value="8"/>
</dbReference>
<dbReference type="PANTHER" id="PTHR47410:SF1">
    <property type="entry name" value="TOLL-LIKE RECEPTOR 8"/>
    <property type="match status" value="1"/>
</dbReference>
<dbReference type="AlphaFoldDB" id="A0A834L1S8"/>
<dbReference type="InterPro" id="IPR026906">
    <property type="entry name" value="LRR_5"/>
</dbReference>
<evidence type="ECO:0000256" key="13">
    <source>
        <dbReference type="ARBA" id="ARBA00022989"/>
    </source>
</evidence>
<dbReference type="InterPro" id="IPR035897">
    <property type="entry name" value="Toll_tir_struct_dom_sf"/>
</dbReference>
<dbReference type="GO" id="GO:0005856">
    <property type="term" value="C:cytoskeleton"/>
    <property type="evidence" value="ECO:0007669"/>
    <property type="project" value="UniProtKB-SubCell"/>
</dbReference>
<dbReference type="Gene3D" id="1.20.5.520">
    <property type="entry name" value="Single helix bin"/>
    <property type="match status" value="1"/>
</dbReference>
<dbReference type="EMBL" id="WKFB01000022">
    <property type="protein sequence ID" value="KAF6738579.1"/>
    <property type="molecule type" value="Genomic_DNA"/>
</dbReference>
<dbReference type="GO" id="GO:0007015">
    <property type="term" value="P:actin filament organization"/>
    <property type="evidence" value="ECO:0007669"/>
    <property type="project" value="InterPro"/>
</dbReference>
<gene>
    <name evidence="25" type="ORF">FQA47_022331</name>
</gene>
<keyword evidence="12" id="KW-0391">Immunity</keyword>
<keyword evidence="16" id="KW-0325">Glycoprotein</keyword>
<dbReference type="SMART" id="SM00369">
    <property type="entry name" value="LRR_TYP"/>
    <property type="match status" value="14"/>
</dbReference>
<dbReference type="PROSITE" id="PS50104">
    <property type="entry name" value="TIR"/>
    <property type="match status" value="1"/>
</dbReference>
<keyword evidence="9" id="KW-0732">Signal</keyword>
<evidence type="ECO:0000256" key="14">
    <source>
        <dbReference type="ARBA" id="ARBA00023136"/>
    </source>
</evidence>
<evidence type="ECO:0000256" key="3">
    <source>
        <dbReference type="ARBA" id="ARBA00009511"/>
    </source>
</evidence>
<comment type="function">
    <text evidence="20">Plays an important role in the organization of the cytoskeleton. Binds to and sequesters actin monomers (G actin) and therefore inhibits actin polymerization.</text>
</comment>
<keyword evidence="10" id="KW-0677">Repeat</keyword>
<dbReference type="FunFam" id="1.20.5.520:FF:000001">
    <property type="entry name" value="Thymosin beta"/>
    <property type="match status" value="1"/>
</dbReference>
<dbReference type="Proteomes" id="UP000646548">
    <property type="component" value="Unassembled WGS sequence"/>
</dbReference>
<dbReference type="SMART" id="SM00152">
    <property type="entry name" value="THY"/>
    <property type="match status" value="1"/>
</dbReference>
<dbReference type="Pfam" id="PF13855">
    <property type="entry name" value="LRR_8"/>
    <property type="match status" value="2"/>
</dbReference>
<keyword evidence="11" id="KW-0967">Endosome</keyword>
<dbReference type="InterPro" id="IPR038386">
    <property type="entry name" value="Beta-thymosin_sf"/>
</dbReference>
<dbReference type="GO" id="GO:0051607">
    <property type="term" value="P:defense response to virus"/>
    <property type="evidence" value="ECO:0007669"/>
    <property type="project" value="TreeGrafter"/>
</dbReference>
<dbReference type="GO" id="GO:0003785">
    <property type="term" value="F:actin monomer binding"/>
    <property type="evidence" value="ECO:0007669"/>
    <property type="project" value="InterPro"/>
</dbReference>
<evidence type="ECO:0000256" key="1">
    <source>
        <dbReference type="ARBA" id="ARBA00004177"/>
    </source>
</evidence>
<evidence type="ECO:0000256" key="19">
    <source>
        <dbReference type="ARBA" id="ARBA00023212"/>
    </source>
</evidence>
<dbReference type="FunFam" id="3.40.50.10140:FF:000003">
    <property type="entry name" value="Toll-like receptor 7"/>
    <property type="match status" value="1"/>
</dbReference>
<dbReference type="GO" id="GO:0038187">
    <property type="term" value="F:pattern recognition receptor activity"/>
    <property type="evidence" value="ECO:0007669"/>
    <property type="project" value="TreeGrafter"/>
</dbReference>
<evidence type="ECO:0000313" key="26">
    <source>
        <dbReference type="Proteomes" id="UP000646548"/>
    </source>
</evidence>
<dbReference type="PROSITE" id="PS00500">
    <property type="entry name" value="THYMOSIN_B4"/>
    <property type="match status" value="1"/>
</dbReference>
<evidence type="ECO:0000256" key="12">
    <source>
        <dbReference type="ARBA" id="ARBA00022859"/>
    </source>
</evidence>
<dbReference type="GO" id="GO:1902533">
    <property type="term" value="P:positive regulation of intracellular signal transduction"/>
    <property type="evidence" value="ECO:0007669"/>
    <property type="project" value="UniProtKB-ARBA"/>
</dbReference>
<evidence type="ECO:0000256" key="8">
    <source>
        <dbReference type="ARBA" id="ARBA00022692"/>
    </source>
</evidence>
<keyword evidence="8 23" id="KW-0812">Transmembrane</keyword>
<dbReference type="GO" id="GO:0007249">
    <property type="term" value="P:canonical NF-kappaB signal transduction"/>
    <property type="evidence" value="ECO:0007669"/>
    <property type="project" value="TreeGrafter"/>
</dbReference>
<dbReference type="GO" id="GO:0002224">
    <property type="term" value="P:toll-like receptor signaling pathway"/>
    <property type="evidence" value="ECO:0007669"/>
    <property type="project" value="TreeGrafter"/>
</dbReference>
<protein>
    <submittedName>
        <fullName evidence="25">Toll-like receptor 8</fullName>
    </submittedName>
</protein>
<evidence type="ECO:0000256" key="6">
    <source>
        <dbReference type="ARBA" id="ARBA00022588"/>
    </source>
</evidence>
<comment type="subcellular location">
    <subcellularLocation>
        <location evidence="2">Cytoplasm</location>
        <location evidence="2">Cytoskeleton</location>
    </subcellularLocation>
    <subcellularLocation>
        <location evidence="21">Endomembrane system</location>
        <topology evidence="21">Single-pass type I membrane protein</topology>
    </subcellularLocation>
    <subcellularLocation>
        <location evidence="1">Endosome</location>
    </subcellularLocation>
</comment>
<evidence type="ECO:0000256" key="21">
    <source>
        <dbReference type="ARBA" id="ARBA00046288"/>
    </source>
</evidence>
<comment type="caution">
    <text evidence="25">The sequence shown here is derived from an EMBL/GenBank/DDBJ whole genome shotgun (WGS) entry which is preliminary data.</text>
</comment>
<dbReference type="SUPFAM" id="SSF52058">
    <property type="entry name" value="L domain-like"/>
    <property type="match status" value="2"/>
</dbReference>
<dbReference type="Pfam" id="PF01582">
    <property type="entry name" value="TIR"/>
    <property type="match status" value="1"/>
</dbReference>
<evidence type="ECO:0000256" key="20">
    <source>
        <dbReference type="ARBA" id="ARBA00025497"/>
    </source>
</evidence>
<evidence type="ECO:0000259" key="24">
    <source>
        <dbReference type="PROSITE" id="PS50104"/>
    </source>
</evidence>
<feature type="region of interest" description="Disordered" evidence="22">
    <location>
        <begin position="1073"/>
        <end position="1099"/>
    </location>
</feature>
<proteinExistence type="inferred from homology"/>
<evidence type="ECO:0000256" key="2">
    <source>
        <dbReference type="ARBA" id="ARBA00004245"/>
    </source>
</evidence>
<dbReference type="GO" id="GO:0005886">
    <property type="term" value="C:plasma membrane"/>
    <property type="evidence" value="ECO:0007669"/>
    <property type="project" value="TreeGrafter"/>
</dbReference>
<dbReference type="Gene3D" id="3.80.10.10">
    <property type="entry name" value="Ribonuclease Inhibitor"/>
    <property type="match status" value="1"/>
</dbReference>
<feature type="compositionally biased region" description="Basic and acidic residues" evidence="22">
    <location>
        <begin position="1088"/>
        <end position="1099"/>
    </location>
</feature>
<keyword evidence="14 23" id="KW-0472">Membrane</keyword>
<keyword evidence="19" id="KW-0206">Cytoskeleton</keyword>
<keyword evidence="17" id="KW-0395">Inflammatory response</keyword>
<evidence type="ECO:0000256" key="23">
    <source>
        <dbReference type="SAM" id="Phobius"/>
    </source>
</evidence>
<dbReference type="InterPro" id="IPR001611">
    <property type="entry name" value="Leu-rich_rpt"/>
</dbReference>
<dbReference type="InterPro" id="IPR001152">
    <property type="entry name" value="Beta-thymosin"/>
</dbReference>
<dbReference type="Pfam" id="PF13306">
    <property type="entry name" value="LRR_5"/>
    <property type="match status" value="2"/>
</dbReference>
<keyword evidence="6" id="KW-0399">Innate immunity</keyword>
<dbReference type="InterPro" id="IPR032675">
    <property type="entry name" value="LRR_dom_sf"/>
</dbReference>
<keyword evidence="18" id="KW-0009">Actin-binding</keyword>
<feature type="domain" description="TIR" evidence="24">
    <location>
        <begin position="888"/>
        <end position="1032"/>
    </location>
</feature>
<evidence type="ECO:0000256" key="10">
    <source>
        <dbReference type="ARBA" id="ARBA00022737"/>
    </source>
</evidence>
<reference evidence="25" key="1">
    <citation type="journal article" name="BMC Genomics">
        <title>Long-read sequencing and de novo genome assembly of marine medaka (Oryzias melastigma).</title>
        <authorList>
            <person name="Liang P."/>
            <person name="Saqib H.S.A."/>
            <person name="Ni X."/>
            <person name="Shen Y."/>
        </authorList>
    </citation>
    <scope>NUCLEOTIDE SEQUENCE</scope>
    <source>
        <strain evidence="25">Bigg-433</strain>
    </source>
</reference>
<evidence type="ECO:0000256" key="5">
    <source>
        <dbReference type="ARBA" id="ARBA00022490"/>
    </source>
</evidence>
<keyword evidence="5" id="KW-0963">Cytoplasm</keyword>
<comment type="similarity">
    <text evidence="4">Belongs to the Toll-like receptor family.</text>
</comment>
<evidence type="ECO:0000313" key="25">
    <source>
        <dbReference type="EMBL" id="KAF6738579.1"/>
    </source>
</evidence>
<dbReference type="PANTHER" id="PTHR47410">
    <property type="entry name" value="TOLL-LIKE RECEPTOR 7-RELATED"/>
    <property type="match status" value="1"/>
</dbReference>
<dbReference type="GO" id="GO:0006954">
    <property type="term" value="P:inflammatory response"/>
    <property type="evidence" value="ECO:0007669"/>
    <property type="project" value="UniProtKB-KW"/>
</dbReference>
<dbReference type="InterPro" id="IPR000157">
    <property type="entry name" value="TIR_dom"/>
</dbReference>
<evidence type="ECO:0000256" key="9">
    <source>
        <dbReference type="ARBA" id="ARBA00022729"/>
    </source>
</evidence>
<dbReference type="Pfam" id="PF01290">
    <property type="entry name" value="Thymosin"/>
    <property type="match status" value="1"/>
</dbReference>
<keyword evidence="7" id="KW-0433">Leucine-rich repeat</keyword>
<dbReference type="SUPFAM" id="SSF52200">
    <property type="entry name" value="Toll/Interleukin receptor TIR domain"/>
    <property type="match status" value="1"/>
</dbReference>
<feature type="transmembrane region" description="Helical" evidence="23">
    <location>
        <begin position="841"/>
        <end position="864"/>
    </location>
</feature>
<dbReference type="PROSITE" id="PS51450">
    <property type="entry name" value="LRR"/>
    <property type="match status" value="3"/>
</dbReference>
<dbReference type="FunFam" id="3.80.10.10:FF:000037">
    <property type="entry name" value="Toll-like receptor 7"/>
    <property type="match status" value="1"/>
</dbReference>
<sequence>MSCSKRPTEAMTSSRVSDFLICPQSLMSWSHLFLLFLLCHHEVHRAACKPRWMSAQFPCDVSAYNNTKVKFDCRGRHLKEVPRGITHNVTDLDLSENFIKAIKGKDFSKMSNLTWLRLSWANKNRNLTIGKDSFKNLTKLKDLQLAGNSLKEIPANLPVSLKTLQLHNNKILLLDKRGLANLKNLTQLFLSKNCYMWDPCGSSVEIKDDAFADLTSLRDLDLSFNNLTQVPKGLPESLKILSVASNWIQEIHKDDFQNLNSLQQLELQGNCPRCQNAPYPCVTCINISLTIHPDAFKNLTNLESLNLGGNSLKFLKPSWFEKLHKLRELLLSFNFLVTAITREAAFLRYLPSLERVDLSFNFGFKSYPRTLNLSDEFSNLTSLRTLHLEGLVFQNIEQSTLKPLYGLKNLSALNLGTNFIIHSDSTVFSKFPNLKMIYLAENRLYPIPVTRAPTPKNGFNQRSPLFFKPLTKHPQPTSYEITHSFIKQECFDSGKVLILSSNNLFFISPKQFEGFGDIACLNLSGNGFSAALNGTEFSLLPNLTYLDLSYNRIDLAFDNAFKELRKLKVLDLSYNPHYFKAFGVTLNLNFLKNLPDLQVLNMSHNSIRTLTTKQLHSKSLTELQFAYNSLGVLWKEKDGSYANLFTHLHNLTILDISHNRIAKIPDNIYEALPRNLTKLSIHHNLLTDFSWDKLKFFHQLQILDLGFNSLSSVVGINSNISQSLSFLDLSHNHIFHLENGLFNGPKSLHTLSLSFNKLTTVNISSLMEGPENNIKTLFLNKNPLQCICDSLDFILWIESSPVKIPRLTTAVTCDTPENQKGKPLIYFDIGQCVNDNQALQLYVFTTSFIVVFMFLATATHLFYWDASYITHYLKAKLMGYKSLNSSDNAYDVFVTYDTKDSHVSEWVMRNLRVKLEEDGEKHLPMCLEERDWPPGVPLVDNLTQSIQYSRKTLFVLTEGYVKTGIFKMAMYLAHQRLLDENVDVIVLLMLEPVLQHSHFLRLRKRLCGKSVVEWPRTAAAEPWFWQNLKTVIREDNQVMYNKTYSKYFTNELSGNMADKPDIEEVTRFDKSKLKKTETQEKNTLPSKETIEQEKKETTS</sequence>
<dbReference type="SMART" id="SM00255">
    <property type="entry name" value="TIR"/>
    <property type="match status" value="1"/>
</dbReference>
<name>A0A834L1S8_ORYME</name>
<keyword evidence="15 25" id="KW-0675">Receptor</keyword>
<evidence type="ECO:0000256" key="16">
    <source>
        <dbReference type="ARBA" id="ARBA00023180"/>
    </source>
</evidence>
<evidence type="ECO:0000256" key="7">
    <source>
        <dbReference type="ARBA" id="ARBA00022614"/>
    </source>
</evidence>
<evidence type="ECO:0000256" key="22">
    <source>
        <dbReference type="SAM" id="MobiDB-lite"/>
    </source>
</evidence>
<keyword evidence="13 23" id="KW-1133">Transmembrane helix</keyword>
<evidence type="ECO:0000256" key="15">
    <source>
        <dbReference type="ARBA" id="ARBA00023170"/>
    </source>
</evidence>